<dbReference type="CDD" id="cd02440">
    <property type="entry name" value="AdoMet_MTases"/>
    <property type="match status" value="1"/>
</dbReference>
<dbReference type="PANTHER" id="PTHR32266:SF12">
    <property type="entry name" value="NICOTIANAMINE SYNTHASE 3"/>
    <property type="match status" value="1"/>
</dbReference>
<dbReference type="RefSeq" id="WP_163817161.1">
    <property type="nucleotide sequence ID" value="NZ_JAAGOB010000003.1"/>
</dbReference>
<keyword evidence="1 3" id="KW-0808">Transferase</keyword>
<keyword evidence="2" id="KW-0949">S-adenosyl-L-methionine</keyword>
<reference evidence="3 4" key="1">
    <citation type="submission" date="2020-02" db="EMBL/GenBank/DDBJ databases">
        <authorList>
            <person name="Li X.-J."/>
            <person name="Feng X.-M."/>
        </authorList>
    </citation>
    <scope>NUCLEOTIDE SEQUENCE [LARGE SCALE GENOMIC DNA]</scope>
    <source>
        <strain evidence="3 4">CGMCC 4.7225</strain>
    </source>
</reference>
<dbReference type="PANTHER" id="PTHR32266">
    <property type="entry name" value="NICOTIANAMINE SYNTHASE 3"/>
    <property type="match status" value="1"/>
</dbReference>
<dbReference type="InterPro" id="IPR004298">
    <property type="entry name" value="Nicotian_synth"/>
</dbReference>
<name>A0A6N9YIU9_9ACTN</name>
<proteinExistence type="predicted"/>
<dbReference type="GO" id="GO:0030410">
    <property type="term" value="F:nicotianamine synthase activity"/>
    <property type="evidence" value="ECO:0007669"/>
    <property type="project" value="InterPro"/>
</dbReference>
<dbReference type="SUPFAM" id="SSF53335">
    <property type="entry name" value="S-adenosyl-L-methionine-dependent methyltransferases"/>
    <property type="match status" value="1"/>
</dbReference>
<accession>A0A6N9YIU9</accession>
<dbReference type="PROSITE" id="PS51142">
    <property type="entry name" value="NAS"/>
    <property type="match status" value="1"/>
</dbReference>
<dbReference type="Proteomes" id="UP000469185">
    <property type="component" value="Unassembled WGS sequence"/>
</dbReference>
<dbReference type="AlphaFoldDB" id="A0A6N9YIU9"/>
<dbReference type="GO" id="GO:0032259">
    <property type="term" value="P:methylation"/>
    <property type="evidence" value="ECO:0007669"/>
    <property type="project" value="UniProtKB-KW"/>
</dbReference>
<evidence type="ECO:0000256" key="2">
    <source>
        <dbReference type="ARBA" id="ARBA00022691"/>
    </source>
</evidence>
<dbReference type="Pfam" id="PF03059">
    <property type="entry name" value="NAS"/>
    <property type="match status" value="1"/>
</dbReference>
<keyword evidence="3" id="KW-0489">Methyltransferase</keyword>
<dbReference type="GO" id="GO:0030418">
    <property type="term" value="P:nicotianamine biosynthetic process"/>
    <property type="evidence" value="ECO:0007669"/>
    <property type="project" value="InterPro"/>
</dbReference>
<dbReference type="GO" id="GO:0008168">
    <property type="term" value="F:methyltransferase activity"/>
    <property type="evidence" value="ECO:0007669"/>
    <property type="project" value="UniProtKB-KW"/>
</dbReference>
<organism evidence="3 4">
    <name type="scientific">Phytoactinopolyspora alkaliphila</name>
    <dbReference type="NCBI Taxonomy" id="1783498"/>
    <lineage>
        <taxon>Bacteria</taxon>
        <taxon>Bacillati</taxon>
        <taxon>Actinomycetota</taxon>
        <taxon>Actinomycetes</taxon>
        <taxon>Jiangellales</taxon>
        <taxon>Jiangellaceae</taxon>
        <taxon>Phytoactinopolyspora</taxon>
    </lineage>
</organism>
<dbReference type="Gene3D" id="3.40.50.150">
    <property type="entry name" value="Vaccinia Virus protein VP39"/>
    <property type="match status" value="1"/>
</dbReference>
<evidence type="ECO:0000256" key="1">
    <source>
        <dbReference type="ARBA" id="ARBA00022679"/>
    </source>
</evidence>
<protein>
    <submittedName>
        <fullName evidence="3">Methyltransferase domain-containing protein</fullName>
    </submittedName>
</protein>
<dbReference type="InterPro" id="IPR029063">
    <property type="entry name" value="SAM-dependent_MTases_sf"/>
</dbReference>
<comment type="caution">
    <text evidence="3">The sequence shown here is derived from an EMBL/GenBank/DDBJ whole genome shotgun (WGS) entry which is preliminary data.</text>
</comment>
<evidence type="ECO:0000313" key="3">
    <source>
        <dbReference type="EMBL" id="NED94882.1"/>
    </source>
</evidence>
<keyword evidence="4" id="KW-1185">Reference proteome</keyword>
<sequence>MTLLDTLPAATRAAIPAALPAAAETVASLCSIYQRLAACADLRPGSDVDDLFRRLVELVVGTPDACANDVLEDPVVDALAPRLRELCARGETELEREWAARIVAGRRPENELALFPYLDNYRRLSQLEATVLRAAARRPLGSVAFVGSGPLPLSSLFLAQNLEARVDGIDCDASAISAARRLTAALNAGGLRFHHVDAADADLSGYDAVVIAALVGTTSAEKAAMLRTLRPRMDPECILLMRSARGLRTLLYPEAEVESWSGFDVLDVVHPDDDVINSVIVARPRAEVTPVHRDSVAGPGRGGGVTWRLC</sequence>
<dbReference type="EMBL" id="JAAGOB010000003">
    <property type="protein sequence ID" value="NED94882.1"/>
    <property type="molecule type" value="Genomic_DNA"/>
</dbReference>
<evidence type="ECO:0000313" key="4">
    <source>
        <dbReference type="Proteomes" id="UP000469185"/>
    </source>
</evidence>
<gene>
    <name evidence="3" type="ORF">G1H11_06105</name>
</gene>